<evidence type="ECO:0000256" key="8">
    <source>
        <dbReference type="SAM" id="MobiDB-lite"/>
    </source>
</evidence>
<feature type="domain" description="Polycomb protein VEFS-Box" evidence="9">
    <location>
        <begin position="440"/>
        <end position="559"/>
    </location>
</feature>
<keyword evidence="4" id="KW-0862">Zinc</keyword>
<evidence type="ECO:0000259" key="9">
    <source>
        <dbReference type="Pfam" id="PF09733"/>
    </source>
</evidence>
<evidence type="ECO:0000256" key="1">
    <source>
        <dbReference type="ARBA" id="ARBA00007416"/>
    </source>
</evidence>
<keyword evidence="12" id="KW-1185">Reference proteome</keyword>
<evidence type="ECO:0000256" key="3">
    <source>
        <dbReference type="ARBA" id="ARBA00022771"/>
    </source>
</evidence>
<gene>
    <name evidence="11" type="ORF">IFM89_009171</name>
</gene>
<dbReference type="InterPro" id="IPR057540">
    <property type="entry name" value="Znf_SUZ12"/>
</dbReference>
<keyword evidence="2" id="KW-0479">Metal-binding</keyword>
<dbReference type="CDD" id="cd21553">
    <property type="entry name" value="VEFS-box_EMF2-like"/>
    <property type="match status" value="1"/>
</dbReference>
<dbReference type="Pfam" id="PF09733">
    <property type="entry name" value="VEFS-Box"/>
    <property type="match status" value="1"/>
</dbReference>
<organism evidence="11 12">
    <name type="scientific">Coptis chinensis</name>
    <dbReference type="NCBI Taxonomy" id="261450"/>
    <lineage>
        <taxon>Eukaryota</taxon>
        <taxon>Viridiplantae</taxon>
        <taxon>Streptophyta</taxon>
        <taxon>Embryophyta</taxon>
        <taxon>Tracheophyta</taxon>
        <taxon>Spermatophyta</taxon>
        <taxon>Magnoliopsida</taxon>
        <taxon>Ranunculales</taxon>
        <taxon>Ranunculaceae</taxon>
        <taxon>Coptidoideae</taxon>
        <taxon>Coptis</taxon>
    </lineage>
</organism>
<sequence>MSLREQRAIGEEETVDLEVGQWEEVQRIHNLIPKYKGKDKGCNGIESNKRSGKKREAQAQRWEGRRKDKVPELYGKILEKEDALRRETSLSKSLEKEQCITIKTPDNPVAMQLRVNIFAQEVGAKERSPYCPLTQNSVHNSSSPHIMRMRNGNVVFNYKYYNNTLQKTEVTEDFSCPFCLAKCASFKGLRYHLCASHDLFNFDFWVGKSPVVTEEYQAVNVSVRDEVSRSEIVTNGVDPKLETFFLCLKPLSRTLSRIPSRANYVHTCIQKSGSPDTVRNALLQGILGKQAGASSFVMPTTSPIDAEPSNQLSLHIHENDAHSSKLRDKTPKAFLNENDTWNSSHTVESNGAVDASVVECLECVASSPNVMGISAATAQSSVDPECLPLSSGSNLGPSAILQFAKARKLSAERSDPRKQLYVCAISASCKADPIFFFSHILLQKRQFFHSHRAQPMELEQVMSDRDSEDEVDDDIVDFEDRRMLDDFVDVTKDEKKIMNLWNSFVRKQRVLADGHVPWACEAFSRLHGRDLVQAPALLWCWRLFMIKLWNYGLLDSTTMNECSHILFRHKIENSQPKLS</sequence>
<dbReference type="PANTHER" id="PTHR22597">
    <property type="entry name" value="POLYCOMB GROUP PROTEIN"/>
    <property type="match status" value="1"/>
</dbReference>
<dbReference type="OrthoDB" id="166746at2759"/>
<dbReference type="GO" id="GO:0031490">
    <property type="term" value="F:chromatin DNA binding"/>
    <property type="evidence" value="ECO:0007669"/>
    <property type="project" value="TreeGrafter"/>
</dbReference>
<keyword evidence="6" id="KW-0805">Transcription regulation</keyword>
<dbReference type="PANTHER" id="PTHR22597:SF0">
    <property type="entry name" value="POLYCOMB PROTEIN SUZ12"/>
    <property type="match status" value="1"/>
</dbReference>
<accession>A0A835M974</accession>
<dbReference type="EMBL" id="JADFTS010000001">
    <property type="protein sequence ID" value="KAF9624263.1"/>
    <property type="molecule type" value="Genomic_DNA"/>
</dbReference>
<evidence type="ECO:0000256" key="5">
    <source>
        <dbReference type="ARBA" id="ARBA00022853"/>
    </source>
</evidence>
<keyword evidence="7" id="KW-0804">Transcription</keyword>
<evidence type="ECO:0000313" key="12">
    <source>
        <dbReference type="Proteomes" id="UP000631114"/>
    </source>
</evidence>
<evidence type="ECO:0000259" key="10">
    <source>
        <dbReference type="Pfam" id="PF23320"/>
    </source>
</evidence>
<dbReference type="Pfam" id="PF23320">
    <property type="entry name" value="Zn_SUZ12"/>
    <property type="match status" value="1"/>
</dbReference>
<evidence type="ECO:0000313" key="11">
    <source>
        <dbReference type="EMBL" id="KAF9624263.1"/>
    </source>
</evidence>
<evidence type="ECO:0000256" key="4">
    <source>
        <dbReference type="ARBA" id="ARBA00022833"/>
    </source>
</evidence>
<dbReference type="GO" id="GO:0005634">
    <property type="term" value="C:nucleus"/>
    <property type="evidence" value="ECO:0007669"/>
    <property type="project" value="TreeGrafter"/>
</dbReference>
<keyword evidence="5" id="KW-0156">Chromatin regulator</keyword>
<comment type="similarity">
    <text evidence="1">Belongs to the VEFS (VRN2-EMF2-FIS2-SU(Z)12) family.</text>
</comment>
<comment type="caution">
    <text evidence="11">The sequence shown here is derived from an EMBL/GenBank/DDBJ whole genome shotgun (WGS) entry which is preliminary data.</text>
</comment>
<name>A0A835M974_9MAGN</name>
<dbReference type="CDD" id="cd21749">
    <property type="entry name" value="ZnB-Zn_EMF2-like"/>
    <property type="match status" value="1"/>
</dbReference>
<feature type="region of interest" description="Disordered" evidence="8">
    <location>
        <begin position="39"/>
        <end position="64"/>
    </location>
</feature>
<proteinExistence type="inferred from homology"/>
<dbReference type="GO" id="GO:0006325">
    <property type="term" value="P:chromatin organization"/>
    <property type="evidence" value="ECO:0007669"/>
    <property type="project" value="UniProtKB-KW"/>
</dbReference>
<evidence type="ECO:0000256" key="6">
    <source>
        <dbReference type="ARBA" id="ARBA00023015"/>
    </source>
</evidence>
<evidence type="ECO:0000256" key="7">
    <source>
        <dbReference type="ARBA" id="ARBA00023163"/>
    </source>
</evidence>
<reference evidence="11 12" key="1">
    <citation type="submission" date="2020-10" db="EMBL/GenBank/DDBJ databases">
        <title>The Coptis chinensis genome and diversification of protoberbering-type alkaloids.</title>
        <authorList>
            <person name="Wang B."/>
            <person name="Shu S."/>
            <person name="Song C."/>
            <person name="Liu Y."/>
        </authorList>
    </citation>
    <scope>NUCLEOTIDE SEQUENCE [LARGE SCALE GENOMIC DNA]</scope>
    <source>
        <strain evidence="11">HL-2020</strain>
        <tissue evidence="11">Leaf</tissue>
    </source>
</reference>
<feature type="domain" description="Polycomb protein SUZ12-like zinc finger" evidence="10">
    <location>
        <begin position="152"/>
        <end position="225"/>
    </location>
</feature>
<dbReference type="GO" id="GO:0008270">
    <property type="term" value="F:zinc ion binding"/>
    <property type="evidence" value="ECO:0007669"/>
    <property type="project" value="UniProtKB-KW"/>
</dbReference>
<protein>
    <submittedName>
        <fullName evidence="11">Uncharacterized protein</fullName>
    </submittedName>
</protein>
<feature type="compositionally biased region" description="Basic and acidic residues" evidence="8">
    <location>
        <begin position="54"/>
        <end position="64"/>
    </location>
</feature>
<evidence type="ECO:0000256" key="2">
    <source>
        <dbReference type="ARBA" id="ARBA00022723"/>
    </source>
</evidence>
<dbReference type="Proteomes" id="UP000631114">
    <property type="component" value="Unassembled WGS sequence"/>
</dbReference>
<dbReference type="InterPro" id="IPR019135">
    <property type="entry name" value="Polycomb_protein_VEFS-Box"/>
</dbReference>
<keyword evidence="3" id="KW-0863">Zinc-finger</keyword>
<dbReference type="AlphaFoldDB" id="A0A835M974"/>